<feature type="chain" id="PRO_5037485287" evidence="5">
    <location>
        <begin position="18"/>
        <end position="761"/>
    </location>
</feature>
<dbReference type="InterPro" id="IPR011041">
    <property type="entry name" value="Quinoprot_gluc/sorb_DH_b-prop"/>
</dbReference>
<accession>A0A926XU66</accession>
<organism evidence="7 8">
    <name type="scientific">Spirosoma profusum</name>
    <dbReference type="NCBI Taxonomy" id="2771354"/>
    <lineage>
        <taxon>Bacteria</taxon>
        <taxon>Pseudomonadati</taxon>
        <taxon>Bacteroidota</taxon>
        <taxon>Cytophagia</taxon>
        <taxon>Cytophagales</taxon>
        <taxon>Cytophagaceae</taxon>
        <taxon>Spirosoma</taxon>
    </lineage>
</organism>
<keyword evidence="8" id="KW-1185">Reference proteome</keyword>
<feature type="domain" description="Cytochrome c" evidence="6">
    <location>
        <begin position="618"/>
        <end position="711"/>
    </location>
</feature>
<dbReference type="Gene3D" id="2.120.10.30">
    <property type="entry name" value="TolB, C-terminal domain"/>
    <property type="match status" value="1"/>
</dbReference>
<evidence type="ECO:0000259" key="6">
    <source>
        <dbReference type="PROSITE" id="PS51007"/>
    </source>
</evidence>
<dbReference type="SUPFAM" id="SSF48371">
    <property type="entry name" value="ARM repeat"/>
    <property type="match status" value="1"/>
</dbReference>
<evidence type="ECO:0000256" key="3">
    <source>
        <dbReference type="ARBA" id="ARBA00023004"/>
    </source>
</evidence>
<reference evidence="7" key="1">
    <citation type="submission" date="2020-09" db="EMBL/GenBank/DDBJ databases">
        <authorList>
            <person name="Kim M.K."/>
        </authorList>
    </citation>
    <scope>NUCLEOTIDE SEQUENCE</scope>
    <source>
        <strain evidence="7">BT702</strain>
    </source>
</reference>
<evidence type="ECO:0000256" key="4">
    <source>
        <dbReference type="PROSITE-ProRule" id="PRU00433"/>
    </source>
</evidence>
<dbReference type="InterPro" id="IPR009056">
    <property type="entry name" value="Cyt_c-like_dom"/>
</dbReference>
<dbReference type="InterPro" id="IPR055557">
    <property type="entry name" value="DUF7133"/>
</dbReference>
<dbReference type="SUPFAM" id="SSF50952">
    <property type="entry name" value="Soluble quinoprotein glucose dehydrogenase"/>
    <property type="match status" value="1"/>
</dbReference>
<dbReference type="AlphaFoldDB" id="A0A926XU66"/>
<keyword evidence="5" id="KW-0732">Signal</keyword>
<name>A0A926XU66_9BACT</name>
<dbReference type="PANTHER" id="PTHR33546">
    <property type="entry name" value="LARGE, MULTIFUNCTIONAL SECRETED PROTEIN-RELATED"/>
    <property type="match status" value="1"/>
</dbReference>
<sequence length="761" mass="85292">MKISLFFIYFLSLTVLAVSCNKTAKSVTEKNFTRVVLDTNPSIEPLSPEASIKKIQLPPGYHVELVVSEPMVQEPVAIAWDGNGRMYVAEMNTYMKDANATGEYEPTSRIKRLEDTDGDGKMDKSTIFIDSLILPRTILPIGDQLLVTVTNVQHIWSYRDTNGDGKADEKKIVFQNDVIDSRNLEHQNGGMIWNLDNWIYPTRDNLRYKYKNGKLIADTLVDNMIGQWGMTTDNYGRLFYSEAGPGLPAVQIQQNPKYGALNFADQYTAEFTQPWPIIGNVDAQGGREDLRAEDNTLKKYTSGCGQSIFRGDRLPADMQGDYFIPEPVGRIIKRGKVINRDGKILIEDAYKQKDWLASADMNFRPINTYTGPDGCFYIVDMYHGIIQESEWTKPGSYLGKVIQQKGLYKNRGMGRIYRVVHDDFKPDDKKPNMLNESSSQLVTYLDHPNGWWRDNAQLLLVIRNDQNVVTALKQIATGEKASLTKAPSPLARIHALWTLEGMDAIDKPTLFKAFTDKNAEVRKAAVWISEGFLKKNDSEVTEKLATLMNDPSSDVRIQLALTLRSHKTPRTSELVKTLLVNNPNNELMQFSFTTFTESQKMLAAERERTRNLSPADRALVTHGATIFKQLCATCHGPDGKGVKVAGNSQMPAPPLVGSPRVRGDKTLVIQLLLNGMKGPIDGKTYTDLMPAMGSNDDKWIASVLSYIRNSSELGNKASVVTSKEVAEVRANTPVMPGGMTQQELEIFKLGRAERTNWNKPR</sequence>
<dbReference type="InterPro" id="IPR036909">
    <property type="entry name" value="Cyt_c-like_dom_sf"/>
</dbReference>
<evidence type="ECO:0000256" key="1">
    <source>
        <dbReference type="ARBA" id="ARBA00022617"/>
    </source>
</evidence>
<dbReference type="SUPFAM" id="SSF46626">
    <property type="entry name" value="Cytochrome c"/>
    <property type="match status" value="1"/>
</dbReference>
<evidence type="ECO:0000256" key="2">
    <source>
        <dbReference type="ARBA" id="ARBA00022723"/>
    </source>
</evidence>
<gene>
    <name evidence="7" type="ORF">IC229_02600</name>
</gene>
<feature type="signal peptide" evidence="5">
    <location>
        <begin position="1"/>
        <end position="17"/>
    </location>
</feature>
<dbReference type="PANTHER" id="PTHR33546:SF1">
    <property type="entry name" value="LARGE, MULTIFUNCTIONAL SECRETED PROTEIN"/>
    <property type="match status" value="1"/>
</dbReference>
<keyword evidence="2 4" id="KW-0479">Metal-binding</keyword>
<dbReference type="InterPro" id="IPR011989">
    <property type="entry name" value="ARM-like"/>
</dbReference>
<dbReference type="EMBL" id="JACWZY010000002">
    <property type="protein sequence ID" value="MBD2699511.1"/>
    <property type="molecule type" value="Genomic_DNA"/>
</dbReference>
<dbReference type="InterPro" id="IPR016024">
    <property type="entry name" value="ARM-type_fold"/>
</dbReference>
<dbReference type="GO" id="GO:0020037">
    <property type="term" value="F:heme binding"/>
    <property type="evidence" value="ECO:0007669"/>
    <property type="project" value="InterPro"/>
</dbReference>
<proteinExistence type="predicted"/>
<dbReference type="Pfam" id="PF00034">
    <property type="entry name" value="Cytochrom_C"/>
    <property type="match status" value="1"/>
</dbReference>
<dbReference type="InterPro" id="IPR011042">
    <property type="entry name" value="6-blade_b-propeller_TolB-like"/>
</dbReference>
<keyword evidence="3 4" id="KW-0408">Iron</keyword>
<evidence type="ECO:0000256" key="5">
    <source>
        <dbReference type="SAM" id="SignalP"/>
    </source>
</evidence>
<dbReference type="Pfam" id="PF13646">
    <property type="entry name" value="HEAT_2"/>
    <property type="match status" value="1"/>
</dbReference>
<keyword evidence="1 4" id="KW-0349">Heme</keyword>
<dbReference type="Proteomes" id="UP000598820">
    <property type="component" value="Unassembled WGS sequence"/>
</dbReference>
<dbReference type="GO" id="GO:0009055">
    <property type="term" value="F:electron transfer activity"/>
    <property type="evidence" value="ECO:0007669"/>
    <property type="project" value="InterPro"/>
</dbReference>
<dbReference type="PROSITE" id="PS51007">
    <property type="entry name" value="CYTC"/>
    <property type="match status" value="1"/>
</dbReference>
<evidence type="ECO:0000313" key="8">
    <source>
        <dbReference type="Proteomes" id="UP000598820"/>
    </source>
</evidence>
<dbReference type="PROSITE" id="PS51257">
    <property type="entry name" value="PROKAR_LIPOPROTEIN"/>
    <property type="match status" value="1"/>
</dbReference>
<evidence type="ECO:0000313" key="7">
    <source>
        <dbReference type="EMBL" id="MBD2699511.1"/>
    </source>
</evidence>
<dbReference type="Gene3D" id="1.10.760.10">
    <property type="entry name" value="Cytochrome c-like domain"/>
    <property type="match status" value="1"/>
</dbReference>
<dbReference type="Pfam" id="PF23500">
    <property type="entry name" value="DUF7133"/>
    <property type="match status" value="1"/>
</dbReference>
<dbReference type="RefSeq" id="WP_190885373.1">
    <property type="nucleotide sequence ID" value="NZ_JACWZY010000002.1"/>
</dbReference>
<dbReference type="GO" id="GO:0046872">
    <property type="term" value="F:metal ion binding"/>
    <property type="evidence" value="ECO:0007669"/>
    <property type="project" value="UniProtKB-KW"/>
</dbReference>
<comment type="caution">
    <text evidence="7">The sequence shown here is derived from an EMBL/GenBank/DDBJ whole genome shotgun (WGS) entry which is preliminary data.</text>
</comment>
<dbReference type="Gene3D" id="1.25.10.10">
    <property type="entry name" value="Leucine-rich Repeat Variant"/>
    <property type="match status" value="1"/>
</dbReference>
<protein>
    <submittedName>
        <fullName evidence="7">C-type cytochrome</fullName>
    </submittedName>
</protein>